<feature type="domain" description="Potassium channel" evidence="11">
    <location>
        <begin position="201"/>
        <end position="255"/>
    </location>
</feature>
<dbReference type="RefSeq" id="XP_003061894.1">
    <property type="nucleotide sequence ID" value="XM_003061848.1"/>
</dbReference>
<gene>
    <name evidence="12" type="ORF">MICPUCDRAFT_69870</name>
</gene>
<dbReference type="InterPro" id="IPR013099">
    <property type="entry name" value="K_chnl_dom"/>
</dbReference>
<accession>C1N2L2</accession>
<dbReference type="InterPro" id="IPR018247">
    <property type="entry name" value="EF_Hand_1_Ca_BS"/>
</dbReference>
<keyword evidence="3" id="KW-0813">Transport</keyword>
<dbReference type="OrthoDB" id="497739at2759"/>
<feature type="transmembrane region" description="Helical" evidence="10">
    <location>
        <begin position="59"/>
        <end position="84"/>
    </location>
</feature>
<dbReference type="Gene3D" id="1.10.287.70">
    <property type="match status" value="2"/>
</dbReference>
<comment type="similarity">
    <text evidence="2">Belongs to the two pore domain potassium channel (TC 1.A.1.7) family.</text>
</comment>
<dbReference type="PANTHER" id="PTHR11003">
    <property type="entry name" value="POTASSIUM CHANNEL, SUBFAMILY K"/>
    <property type="match status" value="1"/>
</dbReference>
<dbReference type="InterPro" id="IPR003280">
    <property type="entry name" value="2pore_dom_K_chnl"/>
</dbReference>
<feature type="region of interest" description="Disordered" evidence="9">
    <location>
        <begin position="140"/>
        <end position="164"/>
    </location>
</feature>
<dbReference type="KEGG" id="mpp:MICPUCDRAFT_69870"/>
<feature type="compositionally biased region" description="Basic and acidic residues" evidence="9">
    <location>
        <begin position="408"/>
        <end position="422"/>
    </location>
</feature>
<evidence type="ECO:0000256" key="9">
    <source>
        <dbReference type="SAM" id="MobiDB-lite"/>
    </source>
</evidence>
<dbReference type="SUPFAM" id="SSF81324">
    <property type="entry name" value="Voltage-gated potassium channels"/>
    <property type="match status" value="2"/>
</dbReference>
<feature type="transmembrane region" description="Helical" evidence="10">
    <location>
        <begin position="192"/>
        <end position="213"/>
    </location>
</feature>
<dbReference type="PANTHER" id="PTHR11003:SF291">
    <property type="entry name" value="IP11374P"/>
    <property type="match status" value="1"/>
</dbReference>
<evidence type="ECO:0000256" key="4">
    <source>
        <dbReference type="ARBA" id="ARBA00022692"/>
    </source>
</evidence>
<evidence type="ECO:0000256" key="1">
    <source>
        <dbReference type="ARBA" id="ARBA00004141"/>
    </source>
</evidence>
<proteinExistence type="inferred from homology"/>
<evidence type="ECO:0000313" key="12">
    <source>
        <dbReference type="EMBL" id="EEH53606.1"/>
    </source>
</evidence>
<evidence type="ECO:0000256" key="8">
    <source>
        <dbReference type="ARBA" id="ARBA00023303"/>
    </source>
</evidence>
<keyword evidence="4 10" id="KW-0812">Transmembrane</keyword>
<keyword evidence="5 10" id="KW-1133">Transmembrane helix</keyword>
<evidence type="ECO:0000256" key="2">
    <source>
        <dbReference type="ARBA" id="ARBA00010159"/>
    </source>
</evidence>
<feature type="region of interest" description="Disordered" evidence="9">
    <location>
        <begin position="405"/>
        <end position="463"/>
    </location>
</feature>
<dbReference type="Proteomes" id="UP000001876">
    <property type="component" value="Unassembled WGS sequence"/>
</dbReference>
<dbReference type="PRINTS" id="PR01333">
    <property type="entry name" value="2POREKCHANEL"/>
</dbReference>
<feature type="compositionally biased region" description="Low complexity" evidence="9">
    <location>
        <begin position="426"/>
        <end position="436"/>
    </location>
</feature>
<dbReference type="Pfam" id="PF07885">
    <property type="entry name" value="Ion_trans_2"/>
    <property type="match status" value="2"/>
</dbReference>
<dbReference type="GO" id="GO:0005886">
    <property type="term" value="C:plasma membrane"/>
    <property type="evidence" value="ECO:0007669"/>
    <property type="project" value="TreeGrafter"/>
</dbReference>
<keyword evidence="8" id="KW-0407">Ion channel</keyword>
<evidence type="ECO:0000256" key="10">
    <source>
        <dbReference type="SAM" id="Phobius"/>
    </source>
</evidence>
<dbReference type="GO" id="GO:0030322">
    <property type="term" value="P:stabilization of membrane potential"/>
    <property type="evidence" value="ECO:0007669"/>
    <property type="project" value="TreeGrafter"/>
</dbReference>
<reference evidence="12 13" key="1">
    <citation type="journal article" date="2009" name="Science">
        <title>Green evolution and dynamic adaptations revealed by genomes of the marine picoeukaryotes Micromonas.</title>
        <authorList>
            <person name="Worden A.Z."/>
            <person name="Lee J.H."/>
            <person name="Mock T."/>
            <person name="Rouze P."/>
            <person name="Simmons M.P."/>
            <person name="Aerts A.L."/>
            <person name="Allen A.E."/>
            <person name="Cuvelier M.L."/>
            <person name="Derelle E."/>
            <person name="Everett M.V."/>
            <person name="Foulon E."/>
            <person name="Grimwood J."/>
            <person name="Gundlach H."/>
            <person name="Henrissat B."/>
            <person name="Napoli C."/>
            <person name="McDonald S.M."/>
            <person name="Parker M.S."/>
            <person name="Rombauts S."/>
            <person name="Salamov A."/>
            <person name="Von Dassow P."/>
            <person name="Badger J.H."/>
            <person name="Coutinho P.M."/>
            <person name="Demir E."/>
            <person name="Dubchak I."/>
            <person name="Gentemann C."/>
            <person name="Eikrem W."/>
            <person name="Gready J.E."/>
            <person name="John U."/>
            <person name="Lanier W."/>
            <person name="Lindquist E.A."/>
            <person name="Lucas S."/>
            <person name="Mayer K.F."/>
            <person name="Moreau H."/>
            <person name="Not F."/>
            <person name="Otillar R."/>
            <person name="Panaud O."/>
            <person name="Pangilinan J."/>
            <person name="Paulsen I."/>
            <person name="Piegu B."/>
            <person name="Poliakov A."/>
            <person name="Robbens S."/>
            <person name="Schmutz J."/>
            <person name="Toulza E."/>
            <person name="Wyss T."/>
            <person name="Zelensky A."/>
            <person name="Zhou K."/>
            <person name="Armbrust E.V."/>
            <person name="Bhattacharya D."/>
            <person name="Goodenough U.W."/>
            <person name="Van de Peer Y."/>
            <person name="Grigoriev I.V."/>
        </authorList>
    </citation>
    <scope>NUCLEOTIDE SEQUENCE [LARGE SCALE GENOMIC DNA]</scope>
    <source>
        <strain evidence="12 13">CCMP1545</strain>
    </source>
</reference>
<evidence type="ECO:0000256" key="3">
    <source>
        <dbReference type="ARBA" id="ARBA00022448"/>
    </source>
</evidence>
<dbReference type="GO" id="GO:0022841">
    <property type="term" value="F:potassium ion leak channel activity"/>
    <property type="evidence" value="ECO:0007669"/>
    <property type="project" value="TreeGrafter"/>
</dbReference>
<keyword evidence="13" id="KW-1185">Reference proteome</keyword>
<dbReference type="GeneID" id="9687545"/>
<dbReference type="GO" id="GO:0015271">
    <property type="term" value="F:outward rectifier potassium channel activity"/>
    <property type="evidence" value="ECO:0007669"/>
    <property type="project" value="TreeGrafter"/>
</dbReference>
<keyword evidence="6" id="KW-0406">Ion transport</keyword>
<feature type="transmembrane region" description="Helical" evidence="10">
    <location>
        <begin position="312"/>
        <end position="334"/>
    </location>
</feature>
<dbReference type="PROSITE" id="PS00018">
    <property type="entry name" value="EF_HAND_1"/>
    <property type="match status" value="1"/>
</dbReference>
<sequence length="463" mass="50412">MLPAFVVYLVVFYVVFRHGFDAESEPLWQSTTNVAYFIVCTVLTIGYGDVRPSSTDGKIVTIAFILAACAIAAACAGYFAEYVLRHQSEMAMKLDRARRAEIDTQLRKLKTNVERSRSARAGGGAGGTSRKPAQHVIELIDPNGGSSDSSDGYSSFSGSEDDDDSCFACRDVVENVADEIKRVWKYLRNQRLILAALVLAGFATFGALVMNAIEDDWGYVNSAYWAVATLTGVGYGDYAPTDKTGRLFTCVPALVPIRPRSRGERRSLRTLPGVSLRPGSIAFKPRPRRLSTPSDAFQLHPDVASYGTTLRIFYAVAGVAFVAWALCEVFEVYASAAMRAKANERLNRVQLSPAVLKAMGGAKGYVSEFDFTKAMLLAMTRSTKEDFDSIAARYEELDANGDGSLSFRDIDGKEDGAHEDHGMTWGAGAPAPAAEATDWREKVVGEPGQPRARLAPSASRRER</sequence>
<comment type="subcellular location">
    <subcellularLocation>
        <location evidence="1">Membrane</location>
        <topology evidence="1">Multi-pass membrane protein</topology>
    </subcellularLocation>
</comment>
<dbReference type="EMBL" id="GG663745">
    <property type="protein sequence ID" value="EEH53606.1"/>
    <property type="molecule type" value="Genomic_DNA"/>
</dbReference>
<evidence type="ECO:0000256" key="5">
    <source>
        <dbReference type="ARBA" id="ARBA00022989"/>
    </source>
</evidence>
<feature type="domain" description="Potassium channel" evidence="11">
    <location>
        <begin position="9"/>
        <end position="83"/>
    </location>
</feature>
<dbReference type="AlphaFoldDB" id="C1N2L2"/>
<evidence type="ECO:0000313" key="13">
    <source>
        <dbReference type="Proteomes" id="UP000001876"/>
    </source>
</evidence>
<name>C1N2L2_MICPC</name>
<feature type="compositionally biased region" description="Low complexity" evidence="9">
    <location>
        <begin position="450"/>
        <end position="463"/>
    </location>
</feature>
<evidence type="ECO:0000259" key="11">
    <source>
        <dbReference type="Pfam" id="PF07885"/>
    </source>
</evidence>
<organism evidence="13">
    <name type="scientific">Micromonas pusilla (strain CCMP1545)</name>
    <name type="common">Picoplanktonic green alga</name>
    <dbReference type="NCBI Taxonomy" id="564608"/>
    <lineage>
        <taxon>Eukaryota</taxon>
        <taxon>Viridiplantae</taxon>
        <taxon>Chlorophyta</taxon>
        <taxon>Mamiellophyceae</taxon>
        <taxon>Mamiellales</taxon>
        <taxon>Mamiellaceae</taxon>
        <taxon>Micromonas</taxon>
    </lineage>
</organism>
<evidence type="ECO:0000256" key="6">
    <source>
        <dbReference type="ARBA" id="ARBA00023065"/>
    </source>
</evidence>
<evidence type="ECO:0000256" key="7">
    <source>
        <dbReference type="ARBA" id="ARBA00023136"/>
    </source>
</evidence>
<dbReference type="GO" id="GO:0005774">
    <property type="term" value="C:vacuolar membrane"/>
    <property type="evidence" value="ECO:0007669"/>
    <property type="project" value="UniProtKB-ARBA"/>
</dbReference>
<feature type="compositionally biased region" description="Low complexity" evidence="9">
    <location>
        <begin position="144"/>
        <end position="158"/>
    </location>
</feature>
<protein>
    <submittedName>
        <fullName evidence="12">Voltage-gated ion channel superfamily</fullName>
    </submittedName>
</protein>
<keyword evidence="7 10" id="KW-0472">Membrane</keyword>